<feature type="compositionally biased region" description="Polar residues" evidence="3">
    <location>
        <begin position="67"/>
        <end position="77"/>
    </location>
</feature>
<accession>A0AAU9K213</accession>
<keyword evidence="1" id="KW-0677">Repeat</keyword>
<sequence>MNTITFLILLKIAMNYSWIYHPKYTKTGSSRPSTPVHQQSFITAGRMKSMQVKFTRNFIIHPRHSNKSLPVSRNISPDATPKKSPKIVLESPKTDSVPRSASAGIFKPSRKVYVELAAAKNFFDLQGKSIQKDLSSLMSIASTKNYDDRTATLLKEYKKQVSKVVKKAKSDKEELHDCKFSNPYTHPKARIFFREIKRGNMKEIIQLLLEHPELVRAVDSTQQTALHWAVRRNNLELVQLLVISSKAFIYAKDITERTPVEIAEHLNLKEIQTFLRNYAQQKRTKGFSVIADREEIKVDEKNNEISRLISSIETTKTRSRILFRNGDSRERSPIKASIPIGENIEINSML</sequence>
<proteinExistence type="predicted"/>
<evidence type="ECO:0000256" key="3">
    <source>
        <dbReference type="SAM" id="MobiDB-lite"/>
    </source>
</evidence>
<evidence type="ECO:0000256" key="2">
    <source>
        <dbReference type="ARBA" id="ARBA00023043"/>
    </source>
</evidence>
<dbReference type="EMBL" id="CAJZBQ010000048">
    <property type="protein sequence ID" value="CAG9329682.1"/>
    <property type="molecule type" value="Genomic_DNA"/>
</dbReference>
<feature type="chain" id="PRO_5043885683" description="Ankyrin repeat domain-containing protein" evidence="4">
    <location>
        <begin position="20"/>
        <end position="350"/>
    </location>
</feature>
<dbReference type="PANTHER" id="PTHR24171">
    <property type="entry name" value="ANKYRIN REPEAT DOMAIN-CONTAINING PROTEIN 39-RELATED"/>
    <property type="match status" value="1"/>
</dbReference>
<comment type="caution">
    <text evidence="5">The sequence shown here is derived from an EMBL/GenBank/DDBJ whole genome shotgun (WGS) entry which is preliminary data.</text>
</comment>
<organism evidence="5 6">
    <name type="scientific">Blepharisma stoltei</name>
    <dbReference type="NCBI Taxonomy" id="1481888"/>
    <lineage>
        <taxon>Eukaryota</taxon>
        <taxon>Sar</taxon>
        <taxon>Alveolata</taxon>
        <taxon>Ciliophora</taxon>
        <taxon>Postciliodesmatophora</taxon>
        <taxon>Heterotrichea</taxon>
        <taxon>Heterotrichida</taxon>
        <taxon>Blepharismidae</taxon>
        <taxon>Blepharisma</taxon>
    </lineage>
</organism>
<reference evidence="5" key="1">
    <citation type="submission" date="2021-09" db="EMBL/GenBank/DDBJ databases">
        <authorList>
            <consortium name="AG Swart"/>
            <person name="Singh M."/>
            <person name="Singh A."/>
            <person name="Seah K."/>
            <person name="Emmerich C."/>
        </authorList>
    </citation>
    <scope>NUCLEOTIDE SEQUENCE</scope>
    <source>
        <strain evidence="5">ATCC30299</strain>
    </source>
</reference>
<dbReference type="InterPro" id="IPR036770">
    <property type="entry name" value="Ankyrin_rpt-contain_sf"/>
</dbReference>
<dbReference type="PANTHER" id="PTHR24171:SF8">
    <property type="entry name" value="BRCA1-ASSOCIATED RING DOMAIN PROTEIN 1"/>
    <property type="match status" value="1"/>
</dbReference>
<dbReference type="GO" id="GO:0085020">
    <property type="term" value="P:protein K6-linked ubiquitination"/>
    <property type="evidence" value="ECO:0007669"/>
    <property type="project" value="TreeGrafter"/>
</dbReference>
<keyword evidence="6" id="KW-1185">Reference proteome</keyword>
<dbReference type="Gene3D" id="1.25.40.20">
    <property type="entry name" value="Ankyrin repeat-containing domain"/>
    <property type="match status" value="1"/>
</dbReference>
<feature type="region of interest" description="Disordered" evidence="3">
    <location>
        <begin position="66"/>
        <end position="101"/>
    </location>
</feature>
<dbReference type="Proteomes" id="UP001162131">
    <property type="component" value="Unassembled WGS sequence"/>
</dbReference>
<name>A0AAU9K213_9CILI</name>
<dbReference type="GO" id="GO:0004842">
    <property type="term" value="F:ubiquitin-protein transferase activity"/>
    <property type="evidence" value="ECO:0007669"/>
    <property type="project" value="TreeGrafter"/>
</dbReference>
<keyword evidence="4" id="KW-0732">Signal</keyword>
<evidence type="ECO:0000256" key="1">
    <source>
        <dbReference type="ARBA" id="ARBA00022737"/>
    </source>
</evidence>
<evidence type="ECO:0000313" key="6">
    <source>
        <dbReference type="Proteomes" id="UP001162131"/>
    </source>
</evidence>
<evidence type="ECO:0000313" key="5">
    <source>
        <dbReference type="EMBL" id="CAG9329682.1"/>
    </source>
</evidence>
<dbReference type="SUPFAM" id="SSF48403">
    <property type="entry name" value="Ankyrin repeat"/>
    <property type="match status" value="1"/>
</dbReference>
<evidence type="ECO:0000256" key="4">
    <source>
        <dbReference type="SAM" id="SignalP"/>
    </source>
</evidence>
<protein>
    <recommendedName>
        <fullName evidence="7">Ankyrin repeat domain-containing protein</fullName>
    </recommendedName>
</protein>
<dbReference type="AlphaFoldDB" id="A0AAU9K213"/>
<evidence type="ECO:0008006" key="7">
    <source>
        <dbReference type="Google" id="ProtNLM"/>
    </source>
</evidence>
<dbReference type="Pfam" id="PF12796">
    <property type="entry name" value="Ank_2"/>
    <property type="match status" value="1"/>
</dbReference>
<dbReference type="InterPro" id="IPR002110">
    <property type="entry name" value="Ankyrin_rpt"/>
</dbReference>
<feature type="signal peptide" evidence="4">
    <location>
        <begin position="1"/>
        <end position="19"/>
    </location>
</feature>
<gene>
    <name evidence="5" type="ORF">BSTOLATCC_MIC49305</name>
</gene>
<keyword evidence="2" id="KW-0040">ANK repeat</keyword>